<name>A0A3D3TP34_9BACT</name>
<dbReference type="SUPFAM" id="SSF52540">
    <property type="entry name" value="P-loop containing nucleoside triphosphate hydrolases"/>
    <property type="match status" value="1"/>
</dbReference>
<reference evidence="1 2" key="1">
    <citation type="journal article" date="2018" name="Nat. Biotechnol.">
        <title>A standardized bacterial taxonomy based on genome phylogeny substantially revises the tree of life.</title>
        <authorList>
            <person name="Parks D.H."/>
            <person name="Chuvochina M."/>
            <person name="Waite D.W."/>
            <person name="Rinke C."/>
            <person name="Skarshewski A."/>
            <person name="Chaumeil P.A."/>
            <person name="Hugenholtz P."/>
        </authorList>
    </citation>
    <scope>NUCLEOTIDE SEQUENCE [LARGE SCALE GENOMIC DNA]</scope>
    <source>
        <strain evidence="1">UBA9905</strain>
    </source>
</reference>
<gene>
    <name evidence="1" type="ORF">DIT26_04555</name>
</gene>
<evidence type="ECO:0000313" key="1">
    <source>
        <dbReference type="EMBL" id="HCO69845.1"/>
    </source>
</evidence>
<protein>
    <submittedName>
        <fullName evidence="1">Type IV pili twitching motility protein PilT</fullName>
    </submittedName>
</protein>
<sequence>PPHQQNQIAMQLANTLLAVVYQRLLRRRDGKGRIAILEILVVNQAIRNLIREKKFHQIESMMQAGIKFGMVTFDDALMDAFKKGIIDKDQLQDYARDANAMVRRAF</sequence>
<dbReference type="EMBL" id="DQBS01000110">
    <property type="protein sequence ID" value="HCO69845.1"/>
    <property type="molecule type" value="Genomic_DNA"/>
</dbReference>
<dbReference type="Gene3D" id="3.40.50.300">
    <property type="entry name" value="P-loop containing nucleotide triphosphate hydrolases"/>
    <property type="match status" value="1"/>
</dbReference>
<organism evidence="1 2">
    <name type="scientific">Mesotoga infera</name>
    <dbReference type="NCBI Taxonomy" id="1236046"/>
    <lineage>
        <taxon>Bacteria</taxon>
        <taxon>Thermotogati</taxon>
        <taxon>Thermotogota</taxon>
        <taxon>Thermotogae</taxon>
        <taxon>Kosmotogales</taxon>
        <taxon>Kosmotogaceae</taxon>
        <taxon>Mesotoga</taxon>
    </lineage>
</organism>
<feature type="non-terminal residue" evidence="1">
    <location>
        <position position="1"/>
    </location>
</feature>
<dbReference type="InterPro" id="IPR027417">
    <property type="entry name" value="P-loop_NTPase"/>
</dbReference>
<accession>A0A3D3TP34</accession>
<proteinExistence type="predicted"/>
<dbReference type="AlphaFoldDB" id="A0A3D3TP34"/>
<comment type="caution">
    <text evidence="1">The sequence shown here is derived from an EMBL/GenBank/DDBJ whole genome shotgun (WGS) entry which is preliminary data.</text>
</comment>
<evidence type="ECO:0000313" key="2">
    <source>
        <dbReference type="Proteomes" id="UP000264215"/>
    </source>
</evidence>
<dbReference type="Proteomes" id="UP000264215">
    <property type="component" value="Unassembled WGS sequence"/>
</dbReference>